<protein>
    <submittedName>
        <fullName evidence="2">Uncharacterized protein</fullName>
    </submittedName>
</protein>
<comment type="caution">
    <text evidence="2">The sequence shown here is derived from an EMBL/GenBank/DDBJ whole genome shotgun (WGS) entry which is preliminary data.</text>
</comment>
<keyword evidence="1" id="KW-1133">Transmembrane helix</keyword>
<evidence type="ECO:0000313" key="2">
    <source>
        <dbReference type="EMBL" id="MBL7558942.1"/>
    </source>
</evidence>
<sequence length="171" mass="18774">MQSFFLAMIIKEHYAEHNFMVVVAIVCIIFAVYFGYRYLDLHHETYEYERISVAIWVPIGAILCYILNIVFGLGSVLAAGIVGFLASFLPALNSQSNYLKQLPTVIYCGAFVGMSSVQITPSMGFVIAAGVITGLLYMPSKNLFLGIGGKLGALAFAGVIIVSLIHWLYVY</sequence>
<accession>A0ABS1WIJ6</accession>
<feature type="transmembrane region" description="Helical" evidence="1">
    <location>
        <begin position="143"/>
        <end position="170"/>
    </location>
</feature>
<proteinExistence type="predicted"/>
<dbReference type="EMBL" id="JAEMEF010000002">
    <property type="protein sequence ID" value="MBL7558942.1"/>
    <property type="molecule type" value="Genomic_DNA"/>
</dbReference>
<name>A0ABS1WIJ6_9FLAO</name>
<feature type="transmembrane region" description="Helical" evidence="1">
    <location>
        <begin position="20"/>
        <end position="39"/>
    </location>
</feature>
<keyword evidence="1" id="KW-0472">Membrane</keyword>
<keyword evidence="1" id="KW-0812">Transmembrane</keyword>
<gene>
    <name evidence="2" type="ORF">JAO71_03915</name>
</gene>
<keyword evidence="3" id="KW-1185">Reference proteome</keyword>
<evidence type="ECO:0000313" key="3">
    <source>
        <dbReference type="Proteomes" id="UP000605013"/>
    </source>
</evidence>
<organism evidence="2 3">
    <name type="scientific">Olleya sediminilitoris</name>
    <dbReference type="NCBI Taxonomy" id="2795739"/>
    <lineage>
        <taxon>Bacteria</taxon>
        <taxon>Pseudomonadati</taxon>
        <taxon>Bacteroidota</taxon>
        <taxon>Flavobacteriia</taxon>
        <taxon>Flavobacteriales</taxon>
        <taxon>Flavobacteriaceae</taxon>
    </lineage>
</organism>
<feature type="transmembrane region" description="Helical" evidence="1">
    <location>
        <begin position="76"/>
        <end position="92"/>
    </location>
</feature>
<evidence type="ECO:0000256" key="1">
    <source>
        <dbReference type="SAM" id="Phobius"/>
    </source>
</evidence>
<reference evidence="2 3" key="1">
    <citation type="submission" date="2020-12" db="EMBL/GenBank/DDBJ databases">
        <title>Olleya sediminilitoris sp. nov., isolated from a tidal flat.</title>
        <authorList>
            <person name="Park S."/>
            <person name="Yoon J.-H."/>
        </authorList>
    </citation>
    <scope>NUCLEOTIDE SEQUENCE [LARGE SCALE GENOMIC DNA]</scope>
    <source>
        <strain evidence="2 3">YSTF-M6</strain>
    </source>
</reference>
<dbReference type="Proteomes" id="UP000605013">
    <property type="component" value="Unassembled WGS sequence"/>
</dbReference>
<feature type="transmembrane region" description="Helical" evidence="1">
    <location>
        <begin position="51"/>
        <end position="70"/>
    </location>
</feature>
<feature type="transmembrane region" description="Helical" evidence="1">
    <location>
        <begin position="104"/>
        <end position="137"/>
    </location>
</feature>